<feature type="transmembrane region" description="Helical" evidence="6">
    <location>
        <begin position="237"/>
        <end position="261"/>
    </location>
</feature>
<evidence type="ECO:0000259" key="7">
    <source>
        <dbReference type="PROSITE" id="PS50850"/>
    </source>
</evidence>
<evidence type="ECO:0000256" key="1">
    <source>
        <dbReference type="ARBA" id="ARBA00004651"/>
    </source>
</evidence>
<dbReference type="Gene3D" id="1.20.1250.20">
    <property type="entry name" value="MFS general substrate transporter like domains"/>
    <property type="match status" value="1"/>
</dbReference>
<dbReference type="RefSeq" id="WP_118333463.1">
    <property type="nucleotide sequence ID" value="NZ_AP025567.1"/>
</dbReference>
<dbReference type="GO" id="GO:0022857">
    <property type="term" value="F:transmembrane transporter activity"/>
    <property type="evidence" value="ECO:0007669"/>
    <property type="project" value="InterPro"/>
</dbReference>
<dbReference type="PANTHER" id="PTHR23523">
    <property type="match status" value="1"/>
</dbReference>
<accession>A0A415E6L6</accession>
<proteinExistence type="predicted"/>
<keyword evidence="9" id="KW-1185">Reference proteome</keyword>
<comment type="subcellular location">
    <subcellularLocation>
        <location evidence="1">Cell membrane</location>
        <topology evidence="1">Multi-pass membrane protein</topology>
    </subcellularLocation>
</comment>
<dbReference type="InterPro" id="IPR052524">
    <property type="entry name" value="MFS_Cyanate_Porter"/>
</dbReference>
<evidence type="ECO:0000256" key="4">
    <source>
        <dbReference type="ARBA" id="ARBA00022989"/>
    </source>
</evidence>
<protein>
    <submittedName>
        <fullName evidence="8">MFS transporter</fullName>
    </submittedName>
</protein>
<feature type="transmembrane region" description="Helical" evidence="6">
    <location>
        <begin position="293"/>
        <end position="313"/>
    </location>
</feature>
<gene>
    <name evidence="8" type="ORF">DW099_01960</name>
</gene>
<keyword evidence="5 6" id="KW-0472">Membrane</keyword>
<dbReference type="Proteomes" id="UP000284841">
    <property type="component" value="Unassembled WGS sequence"/>
</dbReference>
<dbReference type="EMBL" id="QRMS01000001">
    <property type="protein sequence ID" value="RHJ89364.1"/>
    <property type="molecule type" value="Genomic_DNA"/>
</dbReference>
<comment type="caution">
    <text evidence="8">The sequence shown here is derived from an EMBL/GenBank/DDBJ whole genome shotgun (WGS) entry which is preliminary data.</text>
</comment>
<feature type="transmembrane region" description="Helical" evidence="6">
    <location>
        <begin position="100"/>
        <end position="121"/>
    </location>
</feature>
<evidence type="ECO:0000256" key="3">
    <source>
        <dbReference type="ARBA" id="ARBA00022692"/>
    </source>
</evidence>
<dbReference type="Pfam" id="PF07690">
    <property type="entry name" value="MFS_1"/>
    <property type="match status" value="1"/>
</dbReference>
<dbReference type="OrthoDB" id="9797740at2"/>
<dbReference type="PANTHER" id="PTHR23523:SF2">
    <property type="entry name" value="2-NITROIMIDAZOLE TRANSPORTER"/>
    <property type="match status" value="1"/>
</dbReference>
<evidence type="ECO:0000313" key="9">
    <source>
        <dbReference type="Proteomes" id="UP000284841"/>
    </source>
</evidence>
<feature type="transmembrane region" description="Helical" evidence="6">
    <location>
        <begin position="202"/>
        <end position="225"/>
    </location>
</feature>
<feature type="transmembrane region" description="Helical" evidence="6">
    <location>
        <begin position="164"/>
        <end position="182"/>
    </location>
</feature>
<keyword evidence="3 6" id="KW-0812">Transmembrane</keyword>
<feature type="transmembrane region" description="Helical" evidence="6">
    <location>
        <begin position="133"/>
        <end position="158"/>
    </location>
</feature>
<dbReference type="InterPro" id="IPR036259">
    <property type="entry name" value="MFS_trans_sf"/>
</dbReference>
<dbReference type="GO" id="GO:0005886">
    <property type="term" value="C:plasma membrane"/>
    <property type="evidence" value="ECO:0007669"/>
    <property type="project" value="UniProtKB-SubCell"/>
</dbReference>
<feature type="transmembrane region" description="Helical" evidence="6">
    <location>
        <begin position="76"/>
        <end position="94"/>
    </location>
</feature>
<organism evidence="8 9">
    <name type="scientific">Emergencia timonensis</name>
    <dbReference type="NCBI Taxonomy" id="1776384"/>
    <lineage>
        <taxon>Bacteria</taxon>
        <taxon>Bacillati</taxon>
        <taxon>Bacillota</taxon>
        <taxon>Clostridia</taxon>
        <taxon>Peptostreptococcales</taxon>
        <taxon>Anaerovoracaceae</taxon>
        <taxon>Emergencia</taxon>
    </lineage>
</organism>
<dbReference type="InterPro" id="IPR011701">
    <property type="entry name" value="MFS"/>
</dbReference>
<evidence type="ECO:0000256" key="2">
    <source>
        <dbReference type="ARBA" id="ARBA00022448"/>
    </source>
</evidence>
<evidence type="ECO:0000256" key="5">
    <source>
        <dbReference type="ARBA" id="ARBA00023136"/>
    </source>
</evidence>
<dbReference type="STRING" id="1776384.GCA_900086585_02674"/>
<name>A0A415E6L6_9FIRM</name>
<dbReference type="CDD" id="cd17339">
    <property type="entry name" value="MFS_NIMT_CynX_like"/>
    <property type="match status" value="1"/>
</dbReference>
<dbReference type="SUPFAM" id="SSF103473">
    <property type="entry name" value="MFS general substrate transporter"/>
    <property type="match status" value="1"/>
</dbReference>
<sequence>MKEKNQKVLFVLAIMFIGFNLRAALTGVGPLVSMIQSDLHLSSGATGFITTIPLLAFAAMSLMVSKISAKLGEGKTILLSFLIMAAGLLVRSYLGTAGLFLGTVLAGIGIAFGNVLLPVIIKGKFPEKAAALTSVYTASMGLFASISAAISAPLALHVGWRNSMAVWAILVVIGILFWLPFVPMKMKQEQGDAVKGLFKNPIAIWLSVFMGLQSLLFYCFVAWLPTILAVKGFDAEAAGYLFSIYQVLGIPASFITPLLAGRKNDQRWVVCLIAGAYVLGLLMITAFQVKAVIGIGVAICGFCSGCCLSIAMLMINTRASNAAVSGQLSGMSQAAGYILAAVGPSAMGVVFDMTQNWTITLTILIVIMIPLFMAGWNAAKDRKVQNPIEKG</sequence>
<reference evidence="8 9" key="1">
    <citation type="submission" date="2018-08" db="EMBL/GenBank/DDBJ databases">
        <title>A genome reference for cultivated species of the human gut microbiota.</title>
        <authorList>
            <person name="Zou Y."/>
            <person name="Xue W."/>
            <person name="Luo G."/>
        </authorList>
    </citation>
    <scope>NUCLEOTIDE SEQUENCE [LARGE SCALE GENOMIC DNA]</scope>
    <source>
        <strain evidence="8 9">AM07-24</strain>
    </source>
</reference>
<dbReference type="InterPro" id="IPR020846">
    <property type="entry name" value="MFS_dom"/>
</dbReference>
<keyword evidence="4 6" id="KW-1133">Transmembrane helix</keyword>
<feature type="transmembrane region" description="Helical" evidence="6">
    <location>
        <begin position="39"/>
        <end position="64"/>
    </location>
</feature>
<dbReference type="PROSITE" id="PS50850">
    <property type="entry name" value="MFS"/>
    <property type="match status" value="1"/>
</dbReference>
<feature type="transmembrane region" description="Helical" evidence="6">
    <location>
        <begin position="357"/>
        <end position="376"/>
    </location>
</feature>
<evidence type="ECO:0000313" key="8">
    <source>
        <dbReference type="EMBL" id="RHJ89364.1"/>
    </source>
</evidence>
<dbReference type="AlphaFoldDB" id="A0A415E6L6"/>
<feature type="domain" description="Major facilitator superfamily (MFS) profile" evidence="7">
    <location>
        <begin position="8"/>
        <end position="383"/>
    </location>
</feature>
<evidence type="ECO:0000256" key="6">
    <source>
        <dbReference type="SAM" id="Phobius"/>
    </source>
</evidence>
<keyword evidence="2" id="KW-0813">Transport</keyword>
<feature type="transmembrane region" description="Helical" evidence="6">
    <location>
        <begin position="268"/>
        <end position="287"/>
    </location>
</feature>